<evidence type="ECO:0000313" key="2">
    <source>
        <dbReference type="EMBL" id="MEO3712648.1"/>
    </source>
</evidence>
<name>A0ABV0GC64_9BURK</name>
<dbReference type="EMBL" id="JBDPZC010000002">
    <property type="protein sequence ID" value="MEO3712648.1"/>
    <property type="molecule type" value="Genomic_DNA"/>
</dbReference>
<reference evidence="2 3" key="1">
    <citation type="submission" date="2024-05" db="EMBL/GenBank/DDBJ databases">
        <title>Roseateles sp. 2.12 16S ribosomal RNA gene Genome sequencing and assembly.</title>
        <authorList>
            <person name="Woo H."/>
        </authorList>
    </citation>
    <scope>NUCLEOTIDE SEQUENCE [LARGE SCALE GENOMIC DNA]</scope>
    <source>
        <strain evidence="2 3">2.12</strain>
    </source>
</reference>
<evidence type="ECO:0000256" key="1">
    <source>
        <dbReference type="SAM" id="MobiDB-lite"/>
    </source>
</evidence>
<accession>A0ABV0GC64</accession>
<feature type="compositionally biased region" description="Low complexity" evidence="1">
    <location>
        <begin position="9"/>
        <end position="21"/>
    </location>
</feature>
<gene>
    <name evidence="2" type="ORF">ABDJ40_07685</name>
</gene>
<protein>
    <submittedName>
        <fullName evidence="2">Uncharacterized protein</fullName>
    </submittedName>
</protein>
<comment type="caution">
    <text evidence="2">The sequence shown here is derived from an EMBL/GenBank/DDBJ whole genome shotgun (WGS) entry which is preliminary data.</text>
</comment>
<evidence type="ECO:0000313" key="3">
    <source>
        <dbReference type="Proteomes" id="UP001462640"/>
    </source>
</evidence>
<sequence>MSCETAPHPAAEALAGTEATPPAPEPAVLALSALLDQAEALQAAHLPGLRLLAQGLDLGAIDLPEPARPTRAPAQLGVLASLYLVQELEPMIRASERVAALWSSGAISVALPKLEPLLKKLWKERRQRLSGDERRALLAQAFDPQDFEPALARLCDAIVPLADNAGQHDVREEVGLQHAAQGLLEIAASRLEGMLLQAADELLGQLRSALQLLGDRQLQTAFGVRDLHGLVRAALVHERDVLGDLRQRFDRARAGSQVLMWLAQAASQGFAIAPADPALQTLIAAAERWRLSARGQRPEVVNLAVLEAF</sequence>
<dbReference type="Proteomes" id="UP001462640">
    <property type="component" value="Unassembled WGS sequence"/>
</dbReference>
<feature type="region of interest" description="Disordered" evidence="1">
    <location>
        <begin position="1"/>
        <end position="21"/>
    </location>
</feature>
<keyword evidence="3" id="KW-1185">Reference proteome</keyword>
<proteinExistence type="predicted"/>
<dbReference type="RefSeq" id="WP_347608373.1">
    <property type="nucleotide sequence ID" value="NZ_JBDPZC010000002.1"/>
</dbReference>
<organism evidence="2 3">
    <name type="scientific">Roseateles flavus</name>
    <dbReference type="NCBI Taxonomy" id="3149041"/>
    <lineage>
        <taxon>Bacteria</taxon>
        <taxon>Pseudomonadati</taxon>
        <taxon>Pseudomonadota</taxon>
        <taxon>Betaproteobacteria</taxon>
        <taxon>Burkholderiales</taxon>
        <taxon>Sphaerotilaceae</taxon>
        <taxon>Roseateles</taxon>
    </lineage>
</organism>